<dbReference type="CDD" id="cd02440">
    <property type="entry name" value="AdoMet_MTases"/>
    <property type="match status" value="1"/>
</dbReference>
<keyword evidence="3" id="KW-1185">Reference proteome</keyword>
<dbReference type="eggNOG" id="COG2226">
    <property type="taxonomic scope" value="Bacteria"/>
</dbReference>
<evidence type="ECO:0000313" key="2">
    <source>
        <dbReference type="EMBL" id="ACZ86238.1"/>
    </source>
</evidence>
<dbReference type="RefSeq" id="WP_012889982.1">
    <property type="nucleotide sequence ID" value="NC_013595.1"/>
</dbReference>
<keyword evidence="2" id="KW-0489">Methyltransferase</keyword>
<keyword evidence="2" id="KW-0808">Transferase</keyword>
<organism evidence="2 3">
    <name type="scientific">Streptosporangium roseum (strain ATCC 12428 / DSM 43021 / JCM 3005 / KCTC 9067 / NCIMB 10171 / NRRL 2505 / NI 9100)</name>
    <dbReference type="NCBI Taxonomy" id="479432"/>
    <lineage>
        <taxon>Bacteria</taxon>
        <taxon>Bacillati</taxon>
        <taxon>Actinomycetota</taxon>
        <taxon>Actinomycetes</taxon>
        <taxon>Streptosporangiales</taxon>
        <taxon>Streptosporangiaceae</taxon>
        <taxon>Streptosporangium</taxon>
    </lineage>
</organism>
<dbReference type="Pfam" id="PF13649">
    <property type="entry name" value="Methyltransf_25"/>
    <property type="match status" value="1"/>
</dbReference>
<accession>D2BDE9</accession>
<feature type="domain" description="Methyltransferase" evidence="1">
    <location>
        <begin position="46"/>
        <end position="142"/>
    </location>
</feature>
<dbReference type="HOGENOM" id="CLU_061789_2_0_11"/>
<name>D2BDE9_STRRD</name>
<protein>
    <submittedName>
        <fullName evidence="2">Methylase involved in ubiquinone/menaquinone biosynthesis-like protein</fullName>
    </submittedName>
</protein>
<dbReference type="OrthoDB" id="9810615at2"/>
<proteinExistence type="predicted"/>
<dbReference type="SUPFAM" id="SSF53335">
    <property type="entry name" value="S-adenosyl-L-methionine-dependent methyltransferases"/>
    <property type="match status" value="1"/>
</dbReference>
<dbReference type="PANTHER" id="PTHR43591">
    <property type="entry name" value="METHYLTRANSFERASE"/>
    <property type="match status" value="1"/>
</dbReference>
<evidence type="ECO:0000259" key="1">
    <source>
        <dbReference type="Pfam" id="PF13649"/>
    </source>
</evidence>
<dbReference type="Proteomes" id="UP000002029">
    <property type="component" value="Chromosome"/>
</dbReference>
<reference evidence="2 3" key="1">
    <citation type="journal article" date="2010" name="Stand. Genomic Sci.">
        <title>Complete genome sequence of Streptosporangium roseum type strain (NI 9100).</title>
        <authorList>
            <person name="Nolan M."/>
            <person name="Sikorski J."/>
            <person name="Jando M."/>
            <person name="Lucas S."/>
            <person name="Lapidus A."/>
            <person name="Glavina Del Rio T."/>
            <person name="Chen F."/>
            <person name="Tice H."/>
            <person name="Pitluck S."/>
            <person name="Cheng J.F."/>
            <person name="Chertkov O."/>
            <person name="Sims D."/>
            <person name="Meincke L."/>
            <person name="Brettin T."/>
            <person name="Han C."/>
            <person name="Detter J.C."/>
            <person name="Bruce D."/>
            <person name="Goodwin L."/>
            <person name="Land M."/>
            <person name="Hauser L."/>
            <person name="Chang Y.J."/>
            <person name="Jeffries C.D."/>
            <person name="Ivanova N."/>
            <person name="Mavromatis K."/>
            <person name="Mikhailova N."/>
            <person name="Chen A."/>
            <person name="Palaniappan K."/>
            <person name="Chain P."/>
            <person name="Rohde M."/>
            <person name="Goker M."/>
            <person name="Bristow J."/>
            <person name="Eisen J.A."/>
            <person name="Markowitz V."/>
            <person name="Hugenholtz P."/>
            <person name="Kyrpides N.C."/>
            <person name="Klenk H.P."/>
        </authorList>
    </citation>
    <scope>NUCLEOTIDE SEQUENCE [LARGE SCALE GENOMIC DNA]</scope>
    <source>
        <strain evidence="3">ATCC 12428 / DSM 43021 / JCM 3005 / NI 9100</strain>
    </source>
</reference>
<keyword evidence="2" id="KW-0830">Ubiquinone</keyword>
<dbReference type="EMBL" id="CP001814">
    <property type="protein sequence ID" value="ACZ86238.1"/>
    <property type="molecule type" value="Genomic_DNA"/>
</dbReference>
<dbReference type="GO" id="GO:0032259">
    <property type="term" value="P:methylation"/>
    <property type="evidence" value="ECO:0007669"/>
    <property type="project" value="UniProtKB-KW"/>
</dbReference>
<dbReference type="KEGG" id="sro:Sros_3299"/>
<dbReference type="PANTHER" id="PTHR43591:SF24">
    <property type="entry name" value="2-METHOXY-6-POLYPRENYL-1,4-BENZOQUINOL METHYLASE, MITOCHONDRIAL"/>
    <property type="match status" value="1"/>
</dbReference>
<dbReference type="InterPro" id="IPR041698">
    <property type="entry name" value="Methyltransf_25"/>
</dbReference>
<dbReference type="InterPro" id="IPR029063">
    <property type="entry name" value="SAM-dependent_MTases_sf"/>
</dbReference>
<dbReference type="AlphaFoldDB" id="D2BDE9"/>
<dbReference type="Gene3D" id="3.40.50.150">
    <property type="entry name" value="Vaccinia Virus protein VP39"/>
    <property type="match status" value="1"/>
</dbReference>
<gene>
    <name evidence="2" type="ordered locus">Sros_3299</name>
</gene>
<evidence type="ECO:0000313" key="3">
    <source>
        <dbReference type="Proteomes" id="UP000002029"/>
    </source>
</evidence>
<dbReference type="GO" id="GO:0008168">
    <property type="term" value="F:methyltransferase activity"/>
    <property type="evidence" value="ECO:0007669"/>
    <property type="project" value="UniProtKB-KW"/>
</dbReference>
<sequence>MMDAEILKYYEHGLERDRLAAGGRQIEFLRMWDLLQRHLPPPPAQVLDVGGGAGVYALPLAAAGYEVHLVDPVPLHVEQAITASQAASARLASVTVGDARALEAAEAGVDAVLLLGPLYHLTDKSDRITALREARRVVRPGGFVVAKALSRFYPLFESLAGGRPPNPGEIEDTVRFLADGQYRNPGGDPAGFTTSYFHRPEELAGEIREAGLDLRVLVGASGNVKLLPDFAQRLEDAGQRDHLLSVLRLIEMESSVIGMSQNFVAVAQAPAGESQAPAGE</sequence>
<dbReference type="STRING" id="479432.Sros_3299"/>